<proteinExistence type="predicted"/>
<accession>F4REF9</accession>
<feature type="chain" id="PRO_5003321547" evidence="1">
    <location>
        <begin position="23"/>
        <end position="123"/>
    </location>
</feature>
<dbReference type="VEuPathDB" id="FungiDB:MELLADRAFT_124582"/>
<name>F4REF9_MELLP</name>
<dbReference type="InParanoid" id="F4REF9"/>
<evidence type="ECO:0000313" key="2">
    <source>
        <dbReference type="EMBL" id="EGG09277.1"/>
    </source>
</evidence>
<dbReference type="KEGG" id="mlr:MELLADRAFT_124582"/>
<evidence type="ECO:0000313" key="3">
    <source>
        <dbReference type="Proteomes" id="UP000001072"/>
    </source>
</evidence>
<dbReference type="HOGENOM" id="CLU_2015775_0_0_1"/>
<dbReference type="AlphaFoldDB" id="F4REF9"/>
<keyword evidence="1" id="KW-0732">Signal</keyword>
<gene>
    <name evidence="2" type="ORF">MELLADRAFT_124582</name>
</gene>
<protein>
    <submittedName>
        <fullName evidence="2">Secreted protein</fullName>
    </submittedName>
</protein>
<keyword evidence="3" id="KW-1185">Reference proteome</keyword>
<dbReference type="Proteomes" id="UP000001072">
    <property type="component" value="Unassembled WGS sequence"/>
</dbReference>
<sequence>MNGNSFTLRILLFLVWFGISTCATLVDLLDGTENYSIDGKLKFRWTRRYPEFQYFGKSSLMSCQLSIMGDANEYDALITISKDIHGSGWNTLEIEDHHRSIQGSHLCVKLQAEWIDHTQLPTS</sequence>
<dbReference type="RefSeq" id="XP_007407637.1">
    <property type="nucleotide sequence ID" value="XM_007407575.1"/>
</dbReference>
<feature type="signal peptide" evidence="1">
    <location>
        <begin position="1"/>
        <end position="22"/>
    </location>
</feature>
<reference evidence="3" key="1">
    <citation type="journal article" date="2011" name="Proc. Natl. Acad. Sci. U.S.A.">
        <title>Obligate biotrophy features unraveled by the genomic analysis of rust fungi.</title>
        <authorList>
            <person name="Duplessis S."/>
            <person name="Cuomo C.A."/>
            <person name="Lin Y.-C."/>
            <person name="Aerts A."/>
            <person name="Tisserant E."/>
            <person name="Veneault-Fourrey C."/>
            <person name="Joly D.L."/>
            <person name="Hacquard S."/>
            <person name="Amselem J."/>
            <person name="Cantarel B.L."/>
            <person name="Chiu R."/>
            <person name="Coutinho P.M."/>
            <person name="Feau N."/>
            <person name="Field M."/>
            <person name="Frey P."/>
            <person name="Gelhaye E."/>
            <person name="Goldberg J."/>
            <person name="Grabherr M.G."/>
            <person name="Kodira C.D."/>
            <person name="Kohler A."/>
            <person name="Kuees U."/>
            <person name="Lindquist E.A."/>
            <person name="Lucas S.M."/>
            <person name="Mago R."/>
            <person name="Mauceli E."/>
            <person name="Morin E."/>
            <person name="Murat C."/>
            <person name="Pangilinan J.L."/>
            <person name="Park R."/>
            <person name="Pearson M."/>
            <person name="Quesneville H."/>
            <person name="Rouhier N."/>
            <person name="Sakthikumar S."/>
            <person name="Salamov A.A."/>
            <person name="Schmutz J."/>
            <person name="Selles B."/>
            <person name="Shapiro H."/>
            <person name="Tanguay P."/>
            <person name="Tuskan G.A."/>
            <person name="Henrissat B."/>
            <person name="Van de Peer Y."/>
            <person name="Rouze P."/>
            <person name="Ellis J.G."/>
            <person name="Dodds P.N."/>
            <person name="Schein J.E."/>
            <person name="Zhong S."/>
            <person name="Hamelin R.C."/>
            <person name="Grigoriev I.V."/>
            <person name="Szabo L.J."/>
            <person name="Martin F."/>
        </authorList>
    </citation>
    <scope>NUCLEOTIDE SEQUENCE [LARGE SCALE GENOMIC DNA]</scope>
    <source>
        <strain evidence="3">98AG31 / pathotype 3-4-7</strain>
    </source>
</reference>
<dbReference type="GeneID" id="18926848"/>
<organism evidence="3">
    <name type="scientific">Melampsora larici-populina (strain 98AG31 / pathotype 3-4-7)</name>
    <name type="common">Poplar leaf rust fungus</name>
    <dbReference type="NCBI Taxonomy" id="747676"/>
    <lineage>
        <taxon>Eukaryota</taxon>
        <taxon>Fungi</taxon>
        <taxon>Dikarya</taxon>
        <taxon>Basidiomycota</taxon>
        <taxon>Pucciniomycotina</taxon>
        <taxon>Pucciniomycetes</taxon>
        <taxon>Pucciniales</taxon>
        <taxon>Melampsoraceae</taxon>
        <taxon>Melampsora</taxon>
    </lineage>
</organism>
<evidence type="ECO:0000256" key="1">
    <source>
        <dbReference type="SAM" id="SignalP"/>
    </source>
</evidence>
<dbReference type="EMBL" id="GL883098">
    <property type="protein sequence ID" value="EGG09277.1"/>
    <property type="molecule type" value="Genomic_DNA"/>
</dbReference>